<evidence type="ECO:0000313" key="3">
    <source>
        <dbReference type="EMBL" id="OCK78748.1"/>
    </source>
</evidence>
<reference evidence="3 4" key="1">
    <citation type="journal article" date="2016" name="Nat. Commun.">
        <title>Ectomycorrhizal ecology is imprinted in the genome of the dominant symbiotic fungus Cenococcum geophilum.</title>
        <authorList>
            <consortium name="DOE Joint Genome Institute"/>
            <person name="Peter M."/>
            <person name="Kohler A."/>
            <person name="Ohm R.A."/>
            <person name="Kuo A."/>
            <person name="Krutzmann J."/>
            <person name="Morin E."/>
            <person name="Arend M."/>
            <person name="Barry K.W."/>
            <person name="Binder M."/>
            <person name="Choi C."/>
            <person name="Clum A."/>
            <person name="Copeland A."/>
            <person name="Grisel N."/>
            <person name="Haridas S."/>
            <person name="Kipfer T."/>
            <person name="LaButti K."/>
            <person name="Lindquist E."/>
            <person name="Lipzen A."/>
            <person name="Maire R."/>
            <person name="Meier B."/>
            <person name="Mihaltcheva S."/>
            <person name="Molinier V."/>
            <person name="Murat C."/>
            <person name="Poggeler S."/>
            <person name="Quandt C.A."/>
            <person name="Sperisen C."/>
            <person name="Tritt A."/>
            <person name="Tisserant E."/>
            <person name="Crous P.W."/>
            <person name="Henrissat B."/>
            <person name="Nehls U."/>
            <person name="Egli S."/>
            <person name="Spatafora J.W."/>
            <person name="Grigoriev I.V."/>
            <person name="Martin F.M."/>
        </authorList>
    </citation>
    <scope>NUCLEOTIDE SEQUENCE [LARGE SCALE GENOMIC DNA]</scope>
    <source>
        <strain evidence="3 4">CBS 459.81</strain>
    </source>
</reference>
<keyword evidence="4" id="KW-1185">Reference proteome</keyword>
<dbReference type="EMBL" id="KV745042">
    <property type="protein sequence ID" value="OCK78748.1"/>
    <property type="molecule type" value="Genomic_DNA"/>
</dbReference>
<gene>
    <name evidence="3" type="ORF">K432DRAFT_85121</name>
</gene>
<accession>A0A8E2E7S4</accession>
<protein>
    <submittedName>
        <fullName evidence="3">Uncharacterized protein</fullName>
    </submittedName>
</protein>
<evidence type="ECO:0000256" key="2">
    <source>
        <dbReference type="SAM" id="SignalP"/>
    </source>
</evidence>
<feature type="chain" id="PRO_5034484589" evidence="2">
    <location>
        <begin position="23"/>
        <end position="95"/>
    </location>
</feature>
<dbReference type="AlphaFoldDB" id="A0A8E2E7S4"/>
<name>A0A8E2E7S4_9PEZI</name>
<evidence type="ECO:0000313" key="4">
    <source>
        <dbReference type="Proteomes" id="UP000250266"/>
    </source>
</evidence>
<feature type="region of interest" description="Disordered" evidence="1">
    <location>
        <begin position="61"/>
        <end position="95"/>
    </location>
</feature>
<organism evidence="3 4">
    <name type="scientific">Lepidopterella palustris CBS 459.81</name>
    <dbReference type="NCBI Taxonomy" id="1314670"/>
    <lineage>
        <taxon>Eukaryota</taxon>
        <taxon>Fungi</taxon>
        <taxon>Dikarya</taxon>
        <taxon>Ascomycota</taxon>
        <taxon>Pezizomycotina</taxon>
        <taxon>Dothideomycetes</taxon>
        <taxon>Pleosporomycetidae</taxon>
        <taxon>Mytilinidiales</taxon>
        <taxon>Argynnaceae</taxon>
        <taxon>Lepidopterella</taxon>
    </lineage>
</organism>
<proteinExistence type="predicted"/>
<keyword evidence="2" id="KW-0732">Signal</keyword>
<evidence type="ECO:0000256" key="1">
    <source>
        <dbReference type="SAM" id="MobiDB-lite"/>
    </source>
</evidence>
<sequence>MVMQQFASGSLMNALPPSLALAAFIATLLPQHFSPAPPGNIEGGQVNREQPIAIQDVERMLESPINVESHDPVSSGSRSQILVPHQSGRTRRQTA</sequence>
<dbReference type="Proteomes" id="UP000250266">
    <property type="component" value="Unassembled WGS sequence"/>
</dbReference>
<feature type="signal peptide" evidence="2">
    <location>
        <begin position="1"/>
        <end position="22"/>
    </location>
</feature>